<dbReference type="PANTHER" id="PTHR37836:SF2">
    <property type="entry name" value="DUF4038 DOMAIN-CONTAINING PROTEIN"/>
    <property type="match status" value="1"/>
</dbReference>
<dbReference type="PANTHER" id="PTHR37836">
    <property type="entry name" value="LMO1036 PROTEIN"/>
    <property type="match status" value="1"/>
</dbReference>
<reference evidence="2" key="1">
    <citation type="submission" date="2020-05" db="EMBL/GenBank/DDBJ databases">
        <authorList>
            <person name="Chiriac C."/>
            <person name="Salcher M."/>
            <person name="Ghai R."/>
            <person name="Kavagutti S V."/>
        </authorList>
    </citation>
    <scope>NUCLEOTIDE SEQUENCE</scope>
</reference>
<dbReference type="AlphaFoldDB" id="A0A6J6MJC3"/>
<dbReference type="Gene3D" id="3.20.20.80">
    <property type="entry name" value="Glycosidases"/>
    <property type="match status" value="1"/>
</dbReference>
<evidence type="ECO:0000259" key="1">
    <source>
        <dbReference type="Pfam" id="PF13204"/>
    </source>
</evidence>
<evidence type="ECO:0000313" key="3">
    <source>
        <dbReference type="EMBL" id="CAB5110365.1"/>
    </source>
</evidence>
<dbReference type="InterPro" id="IPR017853">
    <property type="entry name" value="GH"/>
</dbReference>
<gene>
    <name evidence="2" type="ORF">UFOPK2329_00587</name>
    <name evidence="3" type="ORF">UFOPK4424_00129</name>
</gene>
<organism evidence="2">
    <name type="scientific">freshwater metagenome</name>
    <dbReference type="NCBI Taxonomy" id="449393"/>
    <lineage>
        <taxon>unclassified sequences</taxon>
        <taxon>metagenomes</taxon>
        <taxon>ecological metagenomes</taxon>
    </lineage>
</organism>
<sequence length="528" mass="59103">MTINNPEVSQYVLPANAQKSDDHSAITCVRKGSGESVEVTSFISKDGRLRCRVPGDKSEWASIKNHNGEDLDFEKSWKFSQVGITGKSNSSILHDDNDNAFLWLADTVWFGLTDRISNSEWKTLMEKRTKQGFNVMQVVSGLLPEAAFGEPSTLLDGVASWTLDKKELEKRWWDAADLRVIDAVQAGQMPALVGAWSYYILEFGAERLKKHWSEMIARWSAFPVFWCVAGEVGLMEYKDLFTDDMQEKALSIQQMWKPVISHVRNTDSWKRPITVHPCPAFNYSSTEALQGDENLDFIWLQTGHADVNVIKATLGALNKAQRDSKLPVINSEVCYEGIAGGSPAMLQRYLFWTHLLQGAAGHTYGAQGIWAFHDDETSPGAMWGWVPWQEASLLPGATQLGLAAQYLRSKHWNGFTPANDSMKVNADLDHPYRPWAGKTGDNLIAYFPPVSMAPADMGISFELATIVFQKLKKNSAYSMEILNPRNGKVVRTEKITSSAEGEWHFTSTNIASPLPTMEDWIIDLKLLS</sequence>
<protein>
    <submittedName>
        <fullName evidence="2">Unannotated protein</fullName>
    </submittedName>
</protein>
<dbReference type="EMBL" id="CAEZWZ010000078">
    <property type="protein sequence ID" value="CAB4672924.1"/>
    <property type="molecule type" value="Genomic_DNA"/>
</dbReference>
<dbReference type="SUPFAM" id="SSF51445">
    <property type="entry name" value="(Trans)glycosidases"/>
    <property type="match status" value="1"/>
</dbReference>
<proteinExistence type="predicted"/>
<feature type="domain" description="Apiosidase-like catalytic" evidence="1">
    <location>
        <begin position="89"/>
        <end position="412"/>
    </location>
</feature>
<evidence type="ECO:0000313" key="2">
    <source>
        <dbReference type="EMBL" id="CAB4672924.1"/>
    </source>
</evidence>
<name>A0A6J6MJC3_9ZZZZ</name>
<dbReference type="Pfam" id="PF13204">
    <property type="entry name" value="Apiosidase"/>
    <property type="match status" value="1"/>
</dbReference>
<dbReference type="InterPro" id="IPR025277">
    <property type="entry name" value="Apiosidase-like_cat_dom"/>
</dbReference>
<accession>A0A6J6MJC3</accession>
<dbReference type="EMBL" id="CAFBRW010000012">
    <property type="protein sequence ID" value="CAB5110365.1"/>
    <property type="molecule type" value="Genomic_DNA"/>
</dbReference>